<keyword evidence="1" id="KW-0732">Signal</keyword>
<dbReference type="EMBL" id="VWRR01000005">
    <property type="protein sequence ID" value="KAF6003927.1"/>
    <property type="molecule type" value="Genomic_DNA"/>
</dbReference>
<evidence type="ECO:0000313" key="2">
    <source>
        <dbReference type="EMBL" id="KAF6003927.1"/>
    </source>
</evidence>
<protein>
    <submittedName>
        <fullName evidence="2">Uncharacterized protein</fullName>
    </submittedName>
</protein>
<feature type="chain" id="PRO_5029754576" evidence="1">
    <location>
        <begin position="34"/>
        <end position="161"/>
    </location>
</feature>
<evidence type="ECO:0000256" key="1">
    <source>
        <dbReference type="SAM" id="SignalP"/>
    </source>
</evidence>
<reference evidence="2 3" key="1">
    <citation type="journal article" date="2020" name="J. Phycol.">
        <title>Comparative genome analysis reveals Cyanidiococcus gen. nov., a new extremophilic red algal genus sister to Cyanidioschyzon (Cyanidioschyzonaceae, Rhodophyta).</title>
        <authorList>
            <person name="Liu S.-L."/>
            <person name="Chiang Y.-R."/>
            <person name="Yoon H.S."/>
            <person name="Fu H.-Y."/>
        </authorList>
    </citation>
    <scope>NUCLEOTIDE SEQUENCE [LARGE SCALE GENOMIC DNA]</scope>
    <source>
        <strain evidence="2 3">THAL066</strain>
    </source>
</reference>
<organism evidence="2 3">
    <name type="scientific">Cyanidiococcus yangmingshanensis</name>
    <dbReference type="NCBI Taxonomy" id="2690220"/>
    <lineage>
        <taxon>Eukaryota</taxon>
        <taxon>Rhodophyta</taxon>
        <taxon>Bangiophyceae</taxon>
        <taxon>Cyanidiales</taxon>
        <taxon>Cyanidiaceae</taxon>
        <taxon>Cyanidiococcus</taxon>
    </lineage>
</organism>
<accession>A0A7J7IN00</accession>
<gene>
    <name evidence="2" type="ORF">F1559_003974</name>
</gene>
<name>A0A7J7IN00_9RHOD</name>
<feature type="signal peptide" evidence="1">
    <location>
        <begin position="1"/>
        <end position="33"/>
    </location>
</feature>
<evidence type="ECO:0000313" key="3">
    <source>
        <dbReference type="Proteomes" id="UP000530660"/>
    </source>
</evidence>
<proteinExistence type="predicted"/>
<keyword evidence="3" id="KW-1185">Reference proteome</keyword>
<sequence>MSVGTRGFGGKRLFCTLLSVLLLMWQLVLLVRAATMTAQPRVPGASVTGVVGPSNPGVQASVDIPVPSGSPIGSFSVRFGPNARTITPVASPAGIVSGPQPSASSVITGFAVQSPNLSALASTSSLPTGSAGGHVIDQHELDTVDASLQSSLSALHQAGLN</sequence>
<comment type="caution">
    <text evidence="2">The sequence shown here is derived from an EMBL/GenBank/DDBJ whole genome shotgun (WGS) entry which is preliminary data.</text>
</comment>
<dbReference type="Proteomes" id="UP000530660">
    <property type="component" value="Unassembled WGS sequence"/>
</dbReference>
<dbReference type="AlphaFoldDB" id="A0A7J7IN00"/>